<reference evidence="2 3" key="1">
    <citation type="submission" date="2019-12" db="EMBL/GenBank/DDBJ databases">
        <title>Sporaefaciens musculi gen. nov., sp. nov., a novel bacterium isolated from the caecum of an obese mouse.</title>
        <authorList>
            <person name="Rasmussen T.S."/>
            <person name="Streidl T."/>
            <person name="Hitch T.C.A."/>
            <person name="Wortmann E."/>
            <person name="Deptula P."/>
            <person name="Hansen M."/>
            <person name="Nielsen D.S."/>
            <person name="Clavel T."/>
            <person name="Vogensen F.K."/>
        </authorList>
    </citation>
    <scope>NUCLEOTIDE SEQUENCE [LARGE SCALE GENOMIC DNA]</scope>
    <source>
        <strain evidence="2 3">WCA-9-b2</strain>
    </source>
</reference>
<evidence type="ECO:0000313" key="3">
    <source>
        <dbReference type="Proteomes" id="UP000460412"/>
    </source>
</evidence>
<comment type="caution">
    <text evidence="2">The sequence shown here is derived from an EMBL/GenBank/DDBJ whole genome shotgun (WGS) entry which is preliminary data.</text>
</comment>
<accession>A0A7X3MKX1</accession>
<sequence>MSISNVSGVGVNPYAYTNNSKKAAGAGNFAEEVQKAEGKNAAEKSGSSAWAGDMVVPNPPSYFGFTYDSSISDKPKEEMTTDEYKQYFMNEMSKMPVSSWFRSSFSSGSLVIKEEAFERMKNDPEYEKYVLNRIRSMYSVSSLPVGPNNVCYEVIGASPEECYGYAGPVGGSSSNFAGNEESWWEKRHKRMEELMEEQEKEAVKKAQARRAAAQENYLKSQMASRQRQQAFLAEGIQNGDDAAAFQTAGVSALAATAYEENISTFSKSVVGNQKI</sequence>
<organism evidence="2 3">
    <name type="scientific">Sporofaciens musculi</name>
    <dbReference type="NCBI Taxonomy" id="2681861"/>
    <lineage>
        <taxon>Bacteria</taxon>
        <taxon>Bacillati</taxon>
        <taxon>Bacillota</taxon>
        <taxon>Clostridia</taxon>
        <taxon>Lachnospirales</taxon>
        <taxon>Lachnospiraceae</taxon>
        <taxon>Sporofaciens</taxon>
    </lineage>
</organism>
<dbReference type="AlphaFoldDB" id="A0A7X3MKX1"/>
<evidence type="ECO:0000256" key="1">
    <source>
        <dbReference type="SAM" id="Coils"/>
    </source>
</evidence>
<gene>
    <name evidence="2" type="ORF">GN277_24160</name>
</gene>
<proteinExistence type="predicted"/>
<evidence type="ECO:0000313" key="2">
    <source>
        <dbReference type="EMBL" id="MXP78331.1"/>
    </source>
</evidence>
<keyword evidence="1" id="KW-0175">Coiled coil</keyword>
<dbReference type="RefSeq" id="WP_159754819.1">
    <property type="nucleotide sequence ID" value="NZ_WUQX01000001.1"/>
</dbReference>
<keyword evidence="3" id="KW-1185">Reference proteome</keyword>
<dbReference type="EMBL" id="WUQX01000001">
    <property type="protein sequence ID" value="MXP78331.1"/>
    <property type="molecule type" value="Genomic_DNA"/>
</dbReference>
<dbReference type="Proteomes" id="UP000460412">
    <property type="component" value="Unassembled WGS sequence"/>
</dbReference>
<protein>
    <submittedName>
        <fullName evidence="2">Uncharacterized protein</fullName>
    </submittedName>
</protein>
<feature type="coiled-coil region" evidence="1">
    <location>
        <begin position="188"/>
        <end position="216"/>
    </location>
</feature>
<name>A0A7X3MKX1_9FIRM</name>